<keyword evidence="2" id="KW-1185">Reference proteome</keyword>
<sequence length="131" mass="14083">MTVVVLLGLMLLVAFTRKGSVATIAMTARRIKLHTAAPPDMVYTWLTQHCPTGYSVDDHDAARGIVILSSRPTVSTWGFFYPAVIHAEGAGTRVDLGITSKLFQYGPLVTRAHGKLAHALASLTQGHIEGD</sequence>
<reference evidence="1" key="1">
    <citation type="submission" date="2023-10" db="EMBL/GenBank/DDBJ databases">
        <title>Whole genome sequencing of actinobacterial strain Amycolatopsis sp. (BCA-696) identifies the underlying plant growth-promoting genes.</title>
        <authorList>
            <person name="Gandham P."/>
            <person name="Vadla N."/>
            <person name="Saji A."/>
            <person name="Srinivas V."/>
            <person name="Ruperao P."/>
            <person name="Selvanayagam S."/>
            <person name="Saxena R.K."/>
            <person name="Rathore A."/>
            <person name="Gopalakrishnan S."/>
            <person name="Thakur V."/>
        </authorList>
    </citation>
    <scope>NUCLEOTIDE SEQUENCE</scope>
    <source>
        <strain evidence="1">BCA-696</strain>
    </source>
</reference>
<evidence type="ECO:0000313" key="2">
    <source>
        <dbReference type="Proteomes" id="UP001456344"/>
    </source>
</evidence>
<dbReference type="Proteomes" id="UP001456344">
    <property type="component" value="Chromosome"/>
</dbReference>
<accession>A0ACD5BJA0</accession>
<name>A0ACD5BJA0_9PSEU</name>
<protein>
    <submittedName>
        <fullName evidence="1">Uncharacterized protein</fullName>
    </submittedName>
</protein>
<gene>
    <name evidence="1" type="ORF">LCL61_28640</name>
</gene>
<proteinExistence type="predicted"/>
<organism evidence="1 2">
    <name type="scientific">Amycolatopsis coloradensis</name>
    <dbReference type="NCBI Taxonomy" id="76021"/>
    <lineage>
        <taxon>Bacteria</taxon>
        <taxon>Bacillati</taxon>
        <taxon>Actinomycetota</taxon>
        <taxon>Actinomycetes</taxon>
        <taxon>Pseudonocardiales</taxon>
        <taxon>Pseudonocardiaceae</taxon>
        <taxon>Amycolatopsis</taxon>
    </lineage>
</organism>
<evidence type="ECO:0000313" key="1">
    <source>
        <dbReference type="EMBL" id="WYW19519.1"/>
    </source>
</evidence>
<dbReference type="EMBL" id="CP150484">
    <property type="protein sequence ID" value="WYW19519.1"/>
    <property type="molecule type" value="Genomic_DNA"/>
</dbReference>